<name>A0A6B0YVT8_9CHLR</name>
<reference evidence="3" key="1">
    <citation type="submission" date="2019-09" db="EMBL/GenBank/DDBJ databases">
        <title>Characterisation of the sponge microbiome using genome-centric metagenomics.</title>
        <authorList>
            <person name="Engelberts J.P."/>
            <person name="Robbins S.J."/>
            <person name="De Goeij J.M."/>
            <person name="Aranda M."/>
            <person name="Bell S.C."/>
            <person name="Webster N.S."/>
        </authorList>
    </citation>
    <scope>NUCLEOTIDE SEQUENCE</scope>
    <source>
        <strain evidence="3">SB0664_bin_27</strain>
    </source>
</reference>
<dbReference type="GO" id="GO:0016787">
    <property type="term" value="F:hydrolase activity"/>
    <property type="evidence" value="ECO:0007669"/>
    <property type="project" value="UniProtKB-KW"/>
</dbReference>
<dbReference type="InterPro" id="IPR003010">
    <property type="entry name" value="C-N_Hydrolase"/>
</dbReference>
<keyword evidence="3" id="KW-0378">Hydrolase</keyword>
<sequence length="255" mass="28685">MDSLAGEPERNFEQAETFIEDAAGRGSDLVVLPELWHSSIDLKNASRYASPLAAEAGDGGWFGRFATLARDNRVWLTGSMVESQGDQFYNTMVLYSPEGRLAASYRKMHLFRLMNEEKYLAPGESGTMHELPWGCAGLAICYDLRFPELFRRYALEGARLMILPAAWPHPRRMHWRTLLRSRAIENQCFVAACNRVGTTDDVSFFGASAVVDPWGETLIEGGETEALLTVRIDLETVEATRAKIPIFADRRPELY</sequence>
<dbReference type="CDD" id="cd07583">
    <property type="entry name" value="nitrilase_5"/>
    <property type="match status" value="1"/>
</dbReference>
<dbReference type="PROSITE" id="PS01227">
    <property type="entry name" value="UPF0012"/>
    <property type="match status" value="1"/>
</dbReference>
<dbReference type="EMBL" id="VXRG01000138">
    <property type="protein sequence ID" value="MXY95186.1"/>
    <property type="molecule type" value="Genomic_DNA"/>
</dbReference>
<proteinExistence type="inferred from homology"/>
<protein>
    <submittedName>
        <fullName evidence="3">Carbon-nitrogen family hydrolase</fullName>
    </submittedName>
</protein>
<comment type="similarity">
    <text evidence="1">Belongs to the carbon-nitrogen hydrolase superfamily. NIT1/NIT2 family.</text>
</comment>
<evidence type="ECO:0000259" key="2">
    <source>
        <dbReference type="PROSITE" id="PS50263"/>
    </source>
</evidence>
<dbReference type="InterPro" id="IPR036526">
    <property type="entry name" value="C-N_Hydrolase_sf"/>
</dbReference>
<dbReference type="Gene3D" id="3.60.110.10">
    <property type="entry name" value="Carbon-nitrogen hydrolase"/>
    <property type="match status" value="1"/>
</dbReference>
<comment type="caution">
    <text evidence="3">The sequence shown here is derived from an EMBL/GenBank/DDBJ whole genome shotgun (WGS) entry which is preliminary data.</text>
</comment>
<feature type="domain" description="CN hydrolase" evidence="2">
    <location>
        <begin position="1"/>
        <end position="234"/>
    </location>
</feature>
<dbReference type="AlphaFoldDB" id="A0A6B0YVT8"/>
<dbReference type="PANTHER" id="PTHR23088:SF27">
    <property type="entry name" value="DEAMINATED GLUTATHIONE AMIDASE"/>
    <property type="match status" value="1"/>
</dbReference>
<dbReference type="InterPro" id="IPR001110">
    <property type="entry name" value="UPF0012_CS"/>
</dbReference>
<evidence type="ECO:0000256" key="1">
    <source>
        <dbReference type="ARBA" id="ARBA00010613"/>
    </source>
</evidence>
<dbReference type="PROSITE" id="PS50263">
    <property type="entry name" value="CN_HYDROLASE"/>
    <property type="match status" value="1"/>
</dbReference>
<evidence type="ECO:0000313" key="3">
    <source>
        <dbReference type="EMBL" id="MXY95186.1"/>
    </source>
</evidence>
<dbReference type="SUPFAM" id="SSF56317">
    <property type="entry name" value="Carbon-nitrogen hydrolase"/>
    <property type="match status" value="1"/>
</dbReference>
<organism evidence="3">
    <name type="scientific">Caldilineaceae bacterium SB0664_bin_27</name>
    <dbReference type="NCBI Taxonomy" id="2605260"/>
    <lineage>
        <taxon>Bacteria</taxon>
        <taxon>Bacillati</taxon>
        <taxon>Chloroflexota</taxon>
        <taxon>Caldilineae</taxon>
        <taxon>Caldilineales</taxon>
        <taxon>Caldilineaceae</taxon>
    </lineage>
</organism>
<gene>
    <name evidence="3" type="ORF">F4Y42_17225</name>
</gene>
<dbReference type="Pfam" id="PF00795">
    <property type="entry name" value="CN_hydrolase"/>
    <property type="match status" value="1"/>
</dbReference>
<dbReference type="PANTHER" id="PTHR23088">
    <property type="entry name" value="NITRILASE-RELATED"/>
    <property type="match status" value="1"/>
</dbReference>
<accession>A0A6B0YVT8</accession>